<evidence type="ECO:0000259" key="1">
    <source>
        <dbReference type="Pfam" id="PF13579"/>
    </source>
</evidence>
<dbReference type="InterPro" id="IPR028098">
    <property type="entry name" value="Glyco_trans_4-like_N"/>
</dbReference>
<dbReference type="Pfam" id="PF13579">
    <property type="entry name" value="Glyco_trans_4_4"/>
    <property type="match status" value="1"/>
</dbReference>
<dbReference type="PANTHER" id="PTHR45947">
    <property type="entry name" value="SULFOQUINOVOSYL TRANSFERASE SQD2"/>
    <property type="match status" value="1"/>
</dbReference>
<accession>A0A370MWV6</accession>
<name>A0A370MWV6_9BURK</name>
<reference evidence="3" key="1">
    <citation type="submission" date="2018-05" db="EMBL/GenBank/DDBJ databases">
        <authorList>
            <person name="Feng T."/>
        </authorList>
    </citation>
    <scope>NUCLEOTIDE SEQUENCE [LARGE SCALE GENOMIC DNA]</scope>
    <source>
        <strain evidence="3">S27</strain>
    </source>
</reference>
<keyword evidence="3" id="KW-1185">Reference proteome</keyword>
<dbReference type="InterPro" id="IPR050194">
    <property type="entry name" value="Glycosyltransferase_grp1"/>
</dbReference>
<sequence length="424" mass="45806">MKILIYGINYAPEMTGIGKYTAEMAATIAAQSHDVRVVCAPPYYPEWRIPSGFSSRRYAHELRDGVRVSRAPLWVPARPKGVARLLHLASFALSSLPVMLRQAFWRPDIVFCVAPSLLNAPTGWLVARLSRAHAWLHIQDFEVDAAFKLGILQGSFLKRAALTAERALMMRFDTVSTISNKMLERASDKGIAAARLVRFPNWADTSVIYPLARVSCLKEALGLAADAIVVLYSGNMGVKQGLDVLAAAALALKDHADLAFVFCGDGPVRSTVQAACGAMPNCRIIGLRPVEELNELLNLADIHVLPQRADAADLVMPSKLTGMFASGRAVVAMAAPDTELYEAVAPRGIVLPPGNAQLLASVIRQLADDPAERARLGRAGREFALSSLSREAAFSALEARLCALHAARQGGAKPLQQEPENEAR</sequence>
<dbReference type="Gene3D" id="3.40.50.2000">
    <property type="entry name" value="Glycogen Phosphorylase B"/>
    <property type="match status" value="2"/>
</dbReference>
<evidence type="ECO:0000313" key="2">
    <source>
        <dbReference type="EMBL" id="RDJ97814.1"/>
    </source>
</evidence>
<dbReference type="OrthoDB" id="9787293at2"/>
<feature type="domain" description="Glycosyltransferase subfamily 4-like N-terminal" evidence="1">
    <location>
        <begin position="15"/>
        <end position="202"/>
    </location>
</feature>
<evidence type="ECO:0000313" key="3">
    <source>
        <dbReference type="Proteomes" id="UP000254875"/>
    </source>
</evidence>
<organism evidence="2 3">
    <name type="scientific">Paraburkholderia lacunae</name>
    <dbReference type="NCBI Taxonomy" id="2211104"/>
    <lineage>
        <taxon>Bacteria</taxon>
        <taxon>Pseudomonadati</taxon>
        <taxon>Pseudomonadota</taxon>
        <taxon>Betaproteobacteria</taxon>
        <taxon>Burkholderiales</taxon>
        <taxon>Burkholderiaceae</taxon>
        <taxon>Paraburkholderia</taxon>
    </lineage>
</organism>
<dbReference type="EMBL" id="QHKS01000045">
    <property type="protein sequence ID" value="RDJ97814.1"/>
    <property type="molecule type" value="Genomic_DNA"/>
</dbReference>
<dbReference type="GO" id="GO:0016758">
    <property type="term" value="F:hexosyltransferase activity"/>
    <property type="evidence" value="ECO:0007669"/>
    <property type="project" value="TreeGrafter"/>
</dbReference>
<dbReference type="SUPFAM" id="SSF53756">
    <property type="entry name" value="UDP-Glycosyltransferase/glycogen phosphorylase"/>
    <property type="match status" value="1"/>
</dbReference>
<comment type="caution">
    <text evidence="2">The sequence shown here is derived from an EMBL/GenBank/DDBJ whole genome shotgun (WGS) entry which is preliminary data.</text>
</comment>
<dbReference type="NCBIfam" id="NF007640">
    <property type="entry name" value="PRK10307.1"/>
    <property type="match status" value="1"/>
</dbReference>
<dbReference type="CDD" id="cd03794">
    <property type="entry name" value="GT4_WbuB-like"/>
    <property type="match status" value="1"/>
</dbReference>
<dbReference type="Proteomes" id="UP000254875">
    <property type="component" value="Unassembled WGS sequence"/>
</dbReference>
<dbReference type="AlphaFoldDB" id="A0A370MWV6"/>
<dbReference type="PANTHER" id="PTHR45947:SF3">
    <property type="entry name" value="SULFOQUINOVOSYL TRANSFERASE SQD2"/>
    <property type="match status" value="1"/>
</dbReference>
<gene>
    <name evidence="2" type="ORF">DLM46_36060</name>
</gene>
<dbReference type="Pfam" id="PF13692">
    <property type="entry name" value="Glyco_trans_1_4"/>
    <property type="match status" value="1"/>
</dbReference>
<keyword evidence="2" id="KW-0808">Transferase</keyword>
<proteinExistence type="predicted"/>
<protein>
    <submittedName>
        <fullName evidence="2">Colanic acid biosynthesis glycosyltransferase WcaI</fullName>
    </submittedName>
</protein>
<dbReference type="RefSeq" id="WP_115109265.1">
    <property type="nucleotide sequence ID" value="NZ_QHKS01000045.1"/>
</dbReference>